<evidence type="ECO:0000313" key="6">
    <source>
        <dbReference type="EMBL" id="ELK27334.1"/>
    </source>
</evidence>
<dbReference type="PROSITE" id="PS50005">
    <property type="entry name" value="TPR"/>
    <property type="match status" value="1"/>
</dbReference>
<keyword evidence="1" id="KW-0677">Repeat</keyword>
<proteinExistence type="inferred from homology"/>
<evidence type="ECO:0000256" key="2">
    <source>
        <dbReference type="ARBA" id="ARBA00022803"/>
    </source>
</evidence>
<accession>L5LLJ8</accession>
<dbReference type="InterPro" id="IPR044244">
    <property type="entry name" value="TTC27/Emw1"/>
</dbReference>
<dbReference type="PANTHER" id="PTHR16193:SF0">
    <property type="entry name" value="TETRATRICOPEPTIDE REPEAT PROTEIN 27"/>
    <property type="match status" value="1"/>
</dbReference>
<protein>
    <recommendedName>
        <fullName evidence="4">Tetratricopeptide repeat protein 27</fullName>
    </recommendedName>
</protein>
<dbReference type="SMART" id="SM00028">
    <property type="entry name" value="TPR"/>
    <property type="match status" value="3"/>
</dbReference>
<feature type="repeat" description="TPR" evidence="5">
    <location>
        <begin position="591"/>
        <end position="624"/>
    </location>
</feature>
<name>L5LLJ8_MYODS</name>
<reference evidence="7" key="1">
    <citation type="journal article" date="2013" name="Science">
        <title>Comparative analysis of bat genomes provides insight into the evolution of flight and immunity.</title>
        <authorList>
            <person name="Zhang G."/>
            <person name="Cowled C."/>
            <person name="Shi Z."/>
            <person name="Huang Z."/>
            <person name="Bishop-Lilly K.A."/>
            <person name="Fang X."/>
            <person name="Wynne J.W."/>
            <person name="Xiong Z."/>
            <person name="Baker M.L."/>
            <person name="Zhao W."/>
            <person name="Tachedjian M."/>
            <person name="Zhu Y."/>
            <person name="Zhou P."/>
            <person name="Jiang X."/>
            <person name="Ng J."/>
            <person name="Yang L."/>
            <person name="Wu L."/>
            <person name="Xiao J."/>
            <person name="Feng Y."/>
            <person name="Chen Y."/>
            <person name="Sun X."/>
            <person name="Zhang Y."/>
            <person name="Marsh G.A."/>
            <person name="Crameri G."/>
            <person name="Broder C.C."/>
            <person name="Frey K.G."/>
            <person name="Wang L.F."/>
            <person name="Wang J."/>
        </authorList>
    </citation>
    <scope>NUCLEOTIDE SEQUENCE [LARGE SCALE GENOMIC DNA]</scope>
</reference>
<keyword evidence="2 5" id="KW-0802">TPR repeat</keyword>
<evidence type="ECO:0000313" key="7">
    <source>
        <dbReference type="Proteomes" id="UP000010556"/>
    </source>
</evidence>
<dbReference type="Proteomes" id="UP000010556">
    <property type="component" value="Unassembled WGS sequence"/>
</dbReference>
<evidence type="ECO:0000256" key="3">
    <source>
        <dbReference type="ARBA" id="ARBA00024020"/>
    </source>
</evidence>
<comment type="similarity">
    <text evidence="3">Belongs to the TTC27 family.</text>
</comment>
<sequence>MWTPELAVLRGFPTEAERQQWKQEGVAGSESGSFLQLLLEGNYEAIFLNSLTQNIFNSTKITEEKIDSYLEKQILTFLDFSPDLDKTQRQQLIFLIGVSSLHLFVQSNWTGPVVDFHPQDFLPSVLFQQFSEVKKLDAVVLSLLILDGESIYSLTSKPILLLLARIILVNVRHKLTALQSLPWWTLRCVNVHQQLLEERSPQLFALAEGCIDQVMKLEHLFVDDSGRYLAIQFHLECAYIFLYYYEYKKAKDQFSIAKDISKLQIDLTGALGKRTRFQENYVAQLILDVRREGVAFSNGEFSPAPTPQEHLTKEQGEVEKPSGMIGAISHHSHLLMAPSNWDQDRVLATGVSGAGAGSGCEQRLQRQQWVQVGPALQNLELNDDTVLNEIKLADSEQYQMPNLCAEELAVILGICTNMQKNNPVHKLTEEELLAFTSCLLSQPKFWAIQTSALILRTKLERGSTRRVERAMRQTQALADQFEDKTTSVLERLKIFYCCQVPPHWAIQRQLASLLFELGCTSSALQIFEKLEMWEDVVICYERAGQHGKAEEILRQELEKKETPSLYCLLGDVLRDHRCYDKAWELSRHRSARAQRSKGLLHLRNKEFKECVQCFERSVKINPMQCPPLSSGDYNPSRNLLLGKLELSYGKYPTQFLARREKAECQLVRDDRPTCDMTGCPRSSHENAEAWNNLSTSYIRLKQKVKAFRTLQEALKCNYEHWQIWENYILTSVDVGEFSEAIKAYHRLLDLRDKYKDVQVLRILVRAVINGMTDRSGDVATGLKGKLQELFGRVTSRVTNDGEIWRLYAQVYGDGQSEKPEDNEKAFNYLSKAYKCDTQSSGWEKDIASFKELVRRALELAHVAVKCSESKSSPQEAVQVLSSARLNLRGLSSKAKQLFTDVASGEISGDLAEEIAAMDTLVLDLQDLSNQFRNRY</sequence>
<dbReference type="eggNOG" id="KOG1128">
    <property type="taxonomic scope" value="Eukaryota"/>
</dbReference>
<evidence type="ECO:0000256" key="4">
    <source>
        <dbReference type="ARBA" id="ARBA00024124"/>
    </source>
</evidence>
<dbReference type="AlphaFoldDB" id="L5LLJ8"/>
<dbReference type="SUPFAM" id="SSF48452">
    <property type="entry name" value="TPR-like"/>
    <property type="match status" value="1"/>
</dbReference>
<evidence type="ECO:0000256" key="5">
    <source>
        <dbReference type="PROSITE-ProRule" id="PRU00339"/>
    </source>
</evidence>
<dbReference type="InterPro" id="IPR019734">
    <property type="entry name" value="TPR_rpt"/>
</dbReference>
<evidence type="ECO:0000256" key="1">
    <source>
        <dbReference type="ARBA" id="ARBA00022737"/>
    </source>
</evidence>
<dbReference type="EMBL" id="KB110330">
    <property type="protein sequence ID" value="ELK27334.1"/>
    <property type="molecule type" value="Genomic_DNA"/>
</dbReference>
<organism evidence="6 7">
    <name type="scientific">Myotis davidii</name>
    <name type="common">David's myotis</name>
    <dbReference type="NCBI Taxonomy" id="225400"/>
    <lineage>
        <taxon>Eukaryota</taxon>
        <taxon>Metazoa</taxon>
        <taxon>Chordata</taxon>
        <taxon>Craniata</taxon>
        <taxon>Vertebrata</taxon>
        <taxon>Euteleostomi</taxon>
        <taxon>Mammalia</taxon>
        <taxon>Eutheria</taxon>
        <taxon>Laurasiatheria</taxon>
        <taxon>Chiroptera</taxon>
        <taxon>Yangochiroptera</taxon>
        <taxon>Vespertilionidae</taxon>
        <taxon>Myotis</taxon>
    </lineage>
</organism>
<dbReference type="PANTHER" id="PTHR16193">
    <property type="entry name" value="TETRATRICOPEPTIDE REPEAT PROTEIN 27"/>
    <property type="match status" value="1"/>
</dbReference>
<dbReference type="InterPro" id="IPR011990">
    <property type="entry name" value="TPR-like_helical_dom_sf"/>
</dbReference>
<keyword evidence="7" id="KW-1185">Reference proteome</keyword>
<gene>
    <name evidence="6" type="ORF">MDA_GLEAN10025485</name>
</gene>
<dbReference type="Gene3D" id="1.25.40.10">
    <property type="entry name" value="Tetratricopeptide repeat domain"/>
    <property type="match status" value="2"/>
</dbReference>